<sequence>MTDENTGPASSEAGSESRRPGVAQRLLALLAAFDAEHRELTLTALARRADLPAATAHRLIGQLTAWGALEQSESGAYRIGLRLWEVATLAPRSSGLRRAALPFMEDLYETTHENVQLAVRDGLDTLYVELISGRSAVVVRTTVGSRWPLHATGVGLVLLAFAEPAVQERVVAAPLQRFTSHTITDPAKLRAKLAEVRRADAAVSDRQITADAVSVAAPIRDASGSVVAALSLVVPSTANAAALIPAIRMAARGSSRALGYLGGGHRPASGTAP</sequence>
<dbReference type="AlphaFoldDB" id="A0A941IPM8"/>
<organism evidence="9 10">
    <name type="scientific">Actinospica acidithermotolerans</name>
    <dbReference type="NCBI Taxonomy" id="2828514"/>
    <lineage>
        <taxon>Bacteria</taxon>
        <taxon>Bacillati</taxon>
        <taxon>Actinomycetota</taxon>
        <taxon>Actinomycetes</taxon>
        <taxon>Catenulisporales</taxon>
        <taxon>Actinospicaceae</taxon>
        <taxon>Actinospica</taxon>
    </lineage>
</organism>
<evidence type="ECO:0000256" key="5">
    <source>
        <dbReference type="ARBA" id="ARBA00058938"/>
    </source>
</evidence>
<evidence type="ECO:0000313" key="10">
    <source>
        <dbReference type="Proteomes" id="UP000676325"/>
    </source>
</evidence>
<evidence type="ECO:0000256" key="2">
    <source>
        <dbReference type="ARBA" id="ARBA00023015"/>
    </source>
</evidence>
<dbReference type="RefSeq" id="WP_212521715.1">
    <property type="nucleotide sequence ID" value="NZ_JAGSOH010000142.1"/>
</dbReference>
<dbReference type="PROSITE" id="PS51077">
    <property type="entry name" value="HTH_ICLR"/>
    <property type="match status" value="1"/>
</dbReference>
<dbReference type="GO" id="GO:0003677">
    <property type="term" value="F:DNA binding"/>
    <property type="evidence" value="ECO:0007669"/>
    <property type="project" value="UniProtKB-KW"/>
</dbReference>
<name>A0A941IPM8_9ACTN</name>
<dbReference type="SUPFAM" id="SSF46785">
    <property type="entry name" value="Winged helix' DNA-binding domain"/>
    <property type="match status" value="1"/>
</dbReference>
<evidence type="ECO:0000256" key="6">
    <source>
        <dbReference type="ARBA" id="ARBA00070406"/>
    </source>
</evidence>
<protein>
    <recommendedName>
        <fullName evidence="6">Glycerol operon regulatory protein</fullName>
    </recommendedName>
</protein>
<dbReference type="PROSITE" id="PS51078">
    <property type="entry name" value="ICLR_ED"/>
    <property type="match status" value="1"/>
</dbReference>
<keyword evidence="3" id="KW-0238">DNA-binding</keyword>
<dbReference type="InterPro" id="IPR050707">
    <property type="entry name" value="HTH_MetabolicPath_Reg"/>
</dbReference>
<feature type="domain" description="IclR-ED" evidence="8">
    <location>
        <begin position="82"/>
        <end position="260"/>
    </location>
</feature>
<dbReference type="Pfam" id="PF09339">
    <property type="entry name" value="HTH_IclR"/>
    <property type="match status" value="1"/>
</dbReference>
<dbReference type="InterPro" id="IPR029016">
    <property type="entry name" value="GAF-like_dom_sf"/>
</dbReference>
<comment type="function">
    <text evidence="5">May be an activator protein for the gylABX operon.</text>
</comment>
<dbReference type="SUPFAM" id="SSF55781">
    <property type="entry name" value="GAF domain-like"/>
    <property type="match status" value="1"/>
</dbReference>
<dbReference type="GO" id="GO:0003700">
    <property type="term" value="F:DNA-binding transcription factor activity"/>
    <property type="evidence" value="ECO:0007669"/>
    <property type="project" value="TreeGrafter"/>
</dbReference>
<evidence type="ECO:0000259" key="8">
    <source>
        <dbReference type="PROSITE" id="PS51078"/>
    </source>
</evidence>
<dbReference type="PANTHER" id="PTHR30136:SF24">
    <property type="entry name" value="HTH-TYPE TRANSCRIPTIONAL REPRESSOR ALLR"/>
    <property type="match status" value="1"/>
</dbReference>
<dbReference type="InterPro" id="IPR005471">
    <property type="entry name" value="Tscrpt_reg_IclR_N"/>
</dbReference>
<reference evidence="9" key="1">
    <citation type="submission" date="2021-04" db="EMBL/GenBank/DDBJ databases">
        <title>Genome based classification of Actinospica acidithermotolerans sp. nov., an actinobacterium isolated from an Indonesian hot spring.</title>
        <authorList>
            <person name="Kusuma A.B."/>
            <person name="Putra K.E."/>
            <person name="Nafisah S."/>
            <person name="Loh J."/>
            <person name="Nouioui I."/>
            <person name="Goodfellow M."/>
        </authorList>
    </citation>
    <scope>NUCLEOTIDE SEQUENCE</scope>
    <source>
        <strain evidence="9">MGRD01-02</strain>
    </source>
</reference>
<keyword evidence="2" id="KW-0805">Transcription regulation</keyword>
<dbReference type="SMART" id="SM00346">
    <property type="entry name" value="HTH_ICLR"/>
    <property type="match status" value="1"/>
</dbReference>
<dbReference type="GO" id="GO:0006071">
    <property type="term" value="P:glycerol metabolic process"/>
    <property type="evidence" value="ECO:0007669"/>
    <property type="project" value="UniProtKB-KW"/>
</dbReference>
<dbReference type="Pfam" id="PF01614">
    <property type="entry name" value="IclR_C"/>
    <property type="match status" value="1"/>
</dbReference>
<keyword evidence="1" id="KW-0319">Glycerol metabolism</keyword>
<evidence type="ECO:0000313" key="9">
    <source>
        <dbReference type="EMBL" id="MBR7830591.1"/>
    </source>
</evidence>
<evidence type="ECO:0000256" key="3">
    <source>
        <dbReference type="ARBA" id="ARBA00023125"/>
    </source>
</evidence>
<dbReference type="Gene3D" id="3.30.450.40">
    <property type="match status" value="1"/>
</dbReference>
<dbReference type="Gene3D" id="1.10.10.10">
    <property type="entry name" value="Winged helix-like DNA-binding domain superfamily/Winged helix DNA-binding domain"/>
    <property type="match status" value="1"/>
</dbReference>
<dbReference type="EMBL" id="JAGSOH010000142">
    <property type="protein sequence ID" value="MBR7830591.1"/>
    <property type="molecule type" value="Genomic_DNA"/>
</dbReference>
<dbReference type="InterPro" id="IPR036388">
    <property type="entry name" value="WH-like_DNA-bd_sf"/>
</dbReference>
<dbReference type="Proteomes" id="UP000676325">
    <property type="component" value="Unassembled WGS sequence"/>
</dbReference>
<dbReference type="GO" id="GO:0045892">
    <property type="term" value="P:negative regulation of DNA-templated transcription"/>
    <property type="evidence" value="ECO:0007669"/>
    <property type="project" value="TreeGrafter"/>
</dbReference>
<comment type="caution">
    <text evidence="9">The sequence shown here is derived from an EMBL/GenBank/DDBJ whole genome shotgun (WGS) entry which is preliminary data.</text>
</comment>
<feature type="domain" description="HTH iclR-type" evidence="7">
    <location>
        <begin position="20"/>
        <end position="81"/>
    </location>
</feature>
<dbReference type="FunFam" id="1.10.10.10:FF:000056">
    <property type="entry name" value="IclR family transcriptional regulator"/>
    <property type="match status" value="1"/>
</dbReference>
<evidence type="ECO:0000259" key="7">
    <source>
        <dbReference type="PROSITE" id="PS51077"/>
    </source>
</evidence>
<dbReference type="PANTHER" id="PTHR30136">
    <property type="entry name" value="HELIX-TURN-HELIX TRANSCRIPTIONAL REGULATOR, ICLR FAMILY"/>
    <property type="match status" value="1"/>
</dbReference>
<dbReference type="InterPro" id="IPR036390">
    <property type="entry name" value="WH_DNA-bd_sf"/>
</dbReference>
<gene>
    <name evidence="9" type="ORF">KDK95_30095</name>
</gene>
<evidence type="ECO:0000256" key="4">
    <source>
        <dbReference type="ARBA" id="ARBA00023163"/>
    </source>
</evidence>
<accession>A0A941IPM8</accession>
<dbReference type="InterPro" id="IPR014757">
    <property type="entry name" value="Tscrpt_reg_IclR_C"/>
</dbReference>
<evidence type="ECO:0000256" key="1">
    <source>
        <dbReference type="ARBA" id="ARBA00022798"/>
    </source>
</evidence>
<keyword evidence="10" id="KW-1185">Reference proteome</keyword>
<proteinExistence type="predicted"/>
<keyword evidence="4" id="KW-0804">Transcription</keyword>